<feature type="transmembrane region" description="Helical" evidence="8">
    <location>
        <begin position="232"/>
        <end position="254"/>
    </location>
</feature>
<evidence type="ECO:0000256" key="2">
    <source>
        <dbReference type="ARBA" id="ARBA00022448"/>
    </source>
</evidence>
<feature type="transmembrane region" description="Helical" evidence="8">
    <location>
        <begin position="316"/>
        <end position="336"/>
    </location>
</feature>
<keyword evidence="3" id="KW-1003">Cell membrane</keyword>
<evidence type="ECO:0000256" key="7">
    <source>
        <dbReference type="ARBA" id="ARBA00023136"/>
    </source>
</evidence>
<dbReference type="Proteomes" id="UP001305815">
    <property type="component" value="Chromosome"/>
</dbReference>
<feature type="transmembrane region" description="Helical" evidence="8">
    <location>
        <begin position="187"/>
        <end position="211"/>
    </location>
</feature>
<keyword evidence="5 8" id="KW-1133">Transmembrane helix</keyword>
<gene>
    <name evidence="9" type="primary">ktrB</name>
    <name evidence="9" type="ORF">Lac1_02630</name>
</gene>
<feature type="transmembrane region" description="Helical" evidence="8">
    <location>
        <begin position="155"/>
        <end position="175"/>
    </location>
</feature>
<feature type="transmembrane region" description="Helical" evidence="8">
    <location>
        <begin position="357"/>
        <end position="378"/>
    </location>
</feature>
<feature type="transmembrane region" description="Helical" evidence="8">
    <location>
        <begin position="71"/>
        <end position="95"/>
    </location>
</feature>
<evidence type="ECO:0000256" key="8">
    <source>
        <dbReference type="SAM" id="Phobius"/>
    </source>
</evidence>
<evidence type="ECO:0000256" key="6">
    <source>
        <dbReference type="ARBA" id="ARBA00023065"/>
    </source>
</evidence>
<name>A0ABN6YTE3_9FIRM</name>
<keyword evidence="7 8" id="KW-0472">Membrane</keyword>
<dbReference type="InterPro" id="IPR003445">
    <property type="entry name" value="Cat_transpt"/>
</dbReference>
<dbReference type="PANTHER" id="PTHR32024:SF1">
    <property type="entry name" value="KTR SYSTEM POTASSIUM UPTAKE PROTEIN B"/>
    <property type="match status" value="1"/>
</dbReference>
<feature type="transmembrane region" description="Helical" evidence="8">
    <location>
        <begin position="122"/>
        <end position="143"/>
    </location>
</feature>
<dbReference type="PANTHER" id="PTHR32024">
    <property type="entry name" value="TRK SYSTEM POTASSIUM UPTAKE PROTEIN TRKG-RELATED"/>
    <property type="match status" value="1"/>
</dbReference>
<dbReference type="Pfam" id="PF02386">
    <property type="entry name" value="TrkH"/>
    <property type="match status" value="1"/>
</dbReference>
<protein>
    <submittedName>
        <fullName evidence="9">Potassium transporter KtrB</fullName>
    </submittedName>
</protein>
<keyword evidence="2" id="KW-0813">Transport</keyword>
<reference evidence="10" key="1">
    <citation type="journal article" date="2023" name="Int. J. Syst. Evol. Microbiol.">
        <title>Claveliimonas bilis gen. nov., sp. nov., deoxycholic acid-producing bacteria isolated from human faeces, and reclassification of Sellimonas monacensis Zenner et al. 2021 as Claveliimonas monacensis comb. nov.</title>
        <authorList>
            <person name="Hisatomi A."/>
            <person name="Kastawa N.W.E.P.G."/>
            <person name="Song I."/>
            <person name="Ohkuma M."/>
            <person name="Fukiya S."/>
            <person name="Sakamoto M."/>
        </authorList>
    </citation>
    <scope>NUCLEOTIDE SEQUENCE [LARGE SCALE GENOMIC DNA]</scope>
    <source>
        <strain evidence="10">12BBH14</strain>
    </source>
</reference>
<feature type="transmembrane region" description="Helical" evidence="8">
    <location>
        <begin position="12"/>
        <end position="32"/>
    </location>
</feature>
<comment type="subcellular location">
    <subcellularLocation>
        <location evidence="1">Cell membrane</location>
        <topology evidence="1">Multi-pass membrane protein</topology>
    </subcellularLocation>
</comment>
<keyword evidence="10" id="KW-1185">Reference proteome</keyword>
<keyword evidence="6" id="KW-0406">Ion transport</keyword>
<evidence type="ECO:0000313" key="9">
    <source>
        <dbReference type="EMBL" id="BDZ76080.1"/>
    </source>
</evidence>
<evidence type="ECO:0000256" key="3">
    <source>
        <dbReference type="ARBA" id="ARBA00022475"/>
    </source>
</evidence>
<evidence type="ECO:0000256" key="4">
    <source>
        <dbReference type="ARBA" id="ARBA00022692"/>
    </source>
</evidence>
<evidence type="ECO:0000313" key="10">
    <source>
        <dbReference type="Proteomes" id="UP001305815"/>
    </source>
</evidence>
<evidence type="ECO:0000256" key="5">
    <source>
        <dbReference type="ARBA" id="ARBA00022989"/>
    </source>
</evidence>
<accession>A0ABN6YTE3</accession>
<dbReference type="EMBL" id="AP027742">
    <property type="protein sequence ID" value="BDZ76080.1"/>
    <property type="molecule type" value="Genomic_DNA"/>
</dbReference>
<organism evidence="9 10">
    <name type="scientific">Claveliimonas bilis</name>
    <dbReference type="NCBI Taxonomy" id="3028070"/>
    <lineage>
        <taxon>Bacteria</taxon>
        <taxon>Bacillati</taxon>
        <taxon>Bacillota</taxon>
        <taxon>Clostridia</taxon>
        <taxon>Lachnospirales</taxon>
        <taxon>Lachnospiraceae</taxon>
        <taxon>Claveliimonas</taxon>
    </lineage>
</organism>
<dbReference type="RefSeq" id="WP_316266040.1">
    <property type="nucleotide sequence ID" value="NZ_AP027742.1"/>
</dbReference>
<feature type="transmembrane region" description="Helical" evidence="8">
    <location>
        <begin position="38"/>
        <end position="59"/>
    </location>
</feature>
<keyword evidence="4 8" id="KW-0812">Transmembrane</keyword>
<evidence type="ECO:0000256" key="1">
    <source>
        <dbReference type="ARBA" id="ARBA00004651"/>
    </source>
</evidence>
<proteinExistence type="predicted"/>
<sequence length="455" mass="48852">MKKNIRWNTMKILAAGFLGVILAGGVLLWLPACNTRPIAFMDALFTSTSAVCVTGLVTVTPEAQFTLLGQVILLILIQVGGLGVIACVTAFFLILRKKITVKERIVIQETYNMDSPGGMVKFILRILKGTFIVEGVGALLYAFQFIPEYGVIKGIWYSVFHAVSAFCNAGIDILGSSSFIKYVNNPLINVTTMLLIILGGLGFIVWYDLLAGIRRAWKKENPGRWWFTRLSLHSKVVLTVTAGMICAGALNFFLAEYSNPDTLGNLPIGSKVMASFFQSVTTRTAGFATIPQAALTTESQMVSCVLMFIGGSPGGTAGGIKTTTIGLIVICCMAVVKGRDDAECFGRKVAERNIRMGSAVITLAVIALFTGTAIVAGIEKDVSFIRVLYETCSAIGTVGLTADLTPDLARGSQAVIMVLMYIGRIGPMTLALLFGGRAKQKGLERELPTQRVMVG</sequence>
<feature type="transmembrane region" description="Helical" evidence="8">
    <location>
        <begin position="414"/>
        <end position="435"/>
    </location>
</feature>